<evidence type="ECO:0008006" key="4">
    <source>
        <dbReference type="Google" id="ProtNLM"/>
    </source>
</evidence>
<evidence type="ECO:0000256" key="1">
    <source>
        <dbReference type="SAM" id="Phobius"/>
    </source>
</evidence>
<feature type="transmembrane region" description="Helical" evidence="1">
    <location>
        <begin position="27"/>
        <end position="50"/>
    </location>
</feature>
<gene>
    <name evidence="2" type="ORF">SAMN05421686_107233</name>
</gene>
<evidence type="ECO:0000313" key="2">
    <source>
        <dbReference type="EMBL" id="SIT01253.1"/>
    </source>
</evidence>
<dbReference type="AlphaFoldDB" id="A0A1N7NSA8"/>
<keyword evidence="3" id="KW-1185">Reference proteome</keyword>
<proteinExistence type="predicted"/>
<dbReference type="STRING" id="484498.SAMN05421686_107233"/>
<dbReference type="EMBL" id="FTOH01000007">
    <property type="protein sequence ID" value="SIT01253.1"/>
    <property type="molecule type" value="Genomic_DNA"/>
</dbReference>
<dbReference type="RefSeq" id="WP_076516624.1">
    <property type="nucleotide sequence ID" value="NZ_FTOH01000007.1"/>
</dbReference>
<keyword evidence="1" id="KW-0472">Membrane</keyword>
<sequence length="228" mass="26506">MSWEIKQRANFYLEEFQPPKIPDDLRAILIGAGLHVGIAVIALLGLVINWHWQGHRLQGMVERQTIVEQQVANIESERPPLKLNDALVAQRTKLREDLESSQRILRYLTQQELDSSTSFTTMVKELGDQDVRGVWLKSFAFYDEGRHINISGYTDDPAKISRYVSDLLKRSGFSEQAFRYVDVRKEEESRWLTFRLDTRPREKEKTSEPRNTAMTSAEVLRRVREGTL</sequence>
<keyword evidence="1" id="KW-1133">Transmembrane helix</keyword>
<name>A0A1N7NSA8_9GAMM</name>
<keyword evidence="1" id="KW-0812">Transmembrane</keyword>
<protein>
    <recommendedName>
        <fullName evidence="4">Fimbrial assembly protein (PilN)</fullName>
    </recommendedName>
</protein>
<reference evidence="3" key="1">
    <citation type="submission" date="2017-01" db="EMBL/GenBank/DDBJ databases">
        <authorList>
            <person name="Varghese N."/>
            <person name="Submissions S."/>
        </authorList>
    </citation>
    <scope>NUCLEOTIDE SEQUENCE [LARGE SCALE GENOMIC DNA]</scope>
    <source>
        <strain evidence="3">DSM 24913</strain>
    </source>
</reference>
<dbReference type="Proteomes" id="UP000185639">
    <property type="component" value="Unassembled WGS sequence"/>
</dbReference>
<accession>A0A1N7NSA8</accession>
<dbReference type="OrthoDB" id="6876592at2"/>
<evidence type="ECO:0000313" key="3">
    <source>
        <dbReference type="Proteomes" id="UP000185639"/>
    </source>
</evidence>
<organism evidence="2 3">
    <name type="scientific">Thalassolituus maritimus</name>
    <dbReference type="NCBI Taxonomy" id="484498"/>
    <lineage>
        <taxon>Bacteria</taxon>
        <taxon>Pseudomonadati</taxon>
        <taxon>Pseudomonadota</taxon>
        <taxon>Gammaproteobacteria</taxon>
        <taxon>Oceanospirillales</taxon>
        <taxon>Oceanospirillaceae</taxon>
        <taxon>Thalassolituus</taxon>
    </lineage>
</organism>